<evidence type="ECO:0000313" key="2">
    <source>
        <dbReference type="Proteomes" id="UP000533476"/>
    </source>
</evidence>
<gene>
    <name evidence="1" type="ORF">HIJ39_00025</name>
</gene>
<protein>
    <submittedName>
        <fullName evidence="1">Uncharacterized protein</fullName>
    </submittedName>
</protein>
<keyword evidence="2" id="KW-1185">Reference proteome</keyword>
<name>A0A7Y0Q231_9FIRM</name>
<dbReference type="AlphaFoldDB" id="A0A7Y0Q231"/>
<dbReference type="Proteomes" id="UP000533476">
    <property type="component" value="Unassembled WGS sequence"/>
</dbReference>
<comment type="caution">
    <text evidence="1">The sequence shown here is derived from an EMBL/GenBank/DDBJ whole genome shotgun (WGS) entry which is preliminary data.</text>
</comment>
<organism evidence="1 2">
    <name type="scientific">Sulfobacillus harzensis</name>
    <dbReference type="NCBI Taxonomy" id="2729629"/>
    <lineage>
        <taxon>Bacteria</taxon>
        <taxon>Bacillati</taxon>
        <taxon>Bacillota</taxon>
        <taxon>Clostridia</taxon>
        <taxon>Eubacteriales</taxon>
        <taxon>Clostridiales Family XVII. Incertae Sedis</taxon>
        <taxon>Sulfobacillus</taxon>
    </lineage>
</organism>
<evidence type="ECO:0000313" key="1">
    <source>
        <dbReference type="EMBL" id="NMP20749.1"/>
    </source>
</evidence>
<proteinExistence type="predicted"/>
<reference evidence="1 2" key="1">
    <citation type="submission" date="2020-04" db="EMBL/GenBank/DDBJ databases">
        <authorList>
            <person name="Zhang R."/>
            <person name="Schippers A."/>
        </authorList>
    </citation>
    <scope>NUCLEOTIDE SEQUENCE [LARGE SCALE GENOMIC DNA]</scope>
    <source>
        <strain evidence="1 2">DSM 109850</strain>
    </source>
</reference>
<dbReference type="RefSeq" id="WP_169095407.1">
    <property type="nucleotide sequence ID" value="NZ_JABBVZ010000001.1"/>
</dbReference>
<sequence length="129" mass="14934">MPRGRPSKLTPERQKKLVDAIRAGNYYETACTYAGIDYTTFRLWMQKGEAREAKKYSDFFEAITRAEAEAESRAVALWQKAMPEDWRAAQMFLERRHPDRWGKQDKLKTEVSGTVNWVALAQAAQTDDE</sequence>
<dbReference type="EMBL" id="JABBVZ010000001">
    <property type="protein sequence ID" value="NMP20749.1"/>
    <property type="molecule type" value="Genomic_DNA"/>
</dbReference>
<accession>A0A7Y0Q231</accession>
<dbReference type="Gene3D" id="1.10.10.60">
    <property type="entry name" value="Homeodomain-like"/>
    <property type="match status" value="1"/>
</dbReference>